<feature type="domain" description="PPIase cyclophilin-type" evidence="6">
    <location>
        <begin position="7"/>
        <end position="160"/>
    </location>
</feature>
<proteinExistence type="inferred from homology"/>
<dbReference type="OrthoDB" id="407558at2759"/>
<evidence type="ECO:0000256" key="2">
    <source>
        <dbReference type="ARBA" id="ARBA00023110"/>
    </source>
</evidence>
<evidence type="ECO:0000313" key="8">
    <source>
        <dbReference type="Proteomes" id="UP000053647"/>
    </source>
</evidence>
<dbReference type="Gene3D" id="2.40.100.10">
    <property type="entry name" value="Cyclophilin-like"/>
    <property type="match status" value="2"/>
</dbReference>
<dbReference type="Proteomes" id="UP000053647">
    <property type="component" value="Unassembled WGS sequence"/>
</dbReference>
<name>A0A0C9T8M5_PAXIN</name>
<keyword evidence="8" id="KW-1185">Reference proteome</keyword>
<keyword evidence="3 4" id="KW-0413">Isomerase</keyword>
<evidence type="ECO:0000256" key="4">
    <source>
        <dbReference type="RuleBase" id="RU363019"/>
    </source>
</evidence>
<accession>A0A0C9T8M5</accession>
<feature type="compositionally biased region" description="Basic and acidic residues" evidence="5">
    <location>
        <begin position="237"/>
        <end position="267"/>
    </location>
</feature>
<dbReference type="AlphaFoldDB" id="A0A0C9T8M5"/>
<comment type="function">
    <text evidence="4">PPIases accelerate the folding of proteins. It catalyzes the cis-trans isomerization of proline imidic peptide bonds in oligopeptides.</text>
</comment>
<protein>
    <recommendedName>
        <fullName evidence="4">Peptidyl-prolyl cis-trans isomerase</fullName>
        <shortName evidence="4">PPIase</shortName>
        <ecNumber evidence="4">5.2.1.8</ecNumber>
    </recommendedName>
</protein>
<dbReference type="GO" id="GO:0016018">
    <property type="term" value="F:cyclosporin A binding"/>
    <property type="evidence" value="ECO:0007669"/>
    <property type="project" value="TreeGrafter"/>
</dbReference>
<dbReference type="PRINTS" id="PR00153">
    <property type="entry name" value="CSAPPISMRASE"/>
</dbReference>
<dbReference type="PANTHER" id="PTHR11071">
    <property type="entry name" value="PEPTIDYL-PROLYL CIS-TRANS ISOMERASE"/>
    <property type="match status" value="1"/>
</dbReference>
<reference evidence="8" key="2">
    <citation type="submission" date="2015-01" db="EMBL/GenBank/DDBJ databases">
        <title>Evolutionary Origins and Diversification of the Mycorrhizal Mutualists.</title>
        <authorList>
            <consortium name="DOE Joint Genome Institute"/>
            <consortium name="Mycorrhizal Genomics Consortium"/>
            <person name="Kohler A."/>
            <person name="Kuo A."/>
            <person name="Nagy L.G."/>
            <person name="Floudas D."/>
            <person name="Copeland A."/>
            <person name="Barry K.W."/>
            <person name="Cichocki N."/>
            <person name="Veneault-Fourrey C."/>
            <person name="LaButti K."/>
            <person name="Lindquist E.A."/>
            <person name="Lipzen A."/>
            <person name="Lundell T."/>
            <person name="Morin E."/>
            <person name="Murat C."/>
            <person name="Riley R."/>
            <person name="Ohm R."/>
            <person name="Sun H."/>
            <person name="Tunlid A."/>
            <person name="Henrissat B."/>
            <person name="Grigoriev I.V."/>
            <person name="Hibbett D.S."/>
            <person name="Martin F."/>
        </authorList>
    </citation>
    <scope>NUCLEOTIDE SEQUENCE [LARGE SCALE GENOMIC DNA]</scope>
    <source>
        <strain evidence="8">ATCC 200175</strain>
    </source>
</reference>
<dbReference type="EC" id="5.2.1.8" evidence="4"/>
<feature type="compositionally biased region" description="Basic and acidic residues" evidence="5">
    <location>
        <begin position="282"/>
        <end position="292"/>
    </location>
</feature>
<dbReference type="InterPro" id="IPR029000">
    <property type="entry name" value="Cyclophilin-like_dom_sf"/>
</dbReference>
<organism evidence="7 8">
    <name type="scientific">Paxillus involutus ATCC 200175</name>
    <dbReference type="NCBI Taxonomy" id="664439"/>
    <lineage>
        <taxon>Eukaryota</taxon>
        <taxon>Fungi</taxon>
        <taxon>Dikarya</taxon>
        <taxon>Basidiomycota</taxon>
        <taxon>Agaricomycotina</taxon>
        <taxon>Agaricomycetes</taxon>
        <taxon>Agaricomycetidae</taxon>
        <taxon>Boletales</taxon>
        <taxon>Paxilineae</taxon>
        <taxon>Paxillaceae</taxon>
        <taxon>Paxillus</taxon>
    </lineage>
</organism>
<dbReference type="PROSITE" id="PS50072">
    <property type="entry name" value="CSA_PPIASE_2"/>
    <property type="match status" value="1"/>
</dbReference>
<feature type="compositionally biased region" description="Basic residues" evidence="5">
    <location>
        <begin position="180"/>
        <end position="190"/>
    </location>
</feature>
<evidence type="ECO:0000256" key="3">
    <source>
        <dbReference type="ARBA" id="ARBA00023235"/>
    </source>
</evidence>
<evidence type="ECO:0000256" key="5">
    <source>
        <dbReference type="SAM" id="MobiDB-lite"/>
    </source>
</evidence>
<dbReference type="EMBL" id="KN819370">
    <property type="protein sequence ID" value="KIJ12010.1"/>
    <property type="molecule type" value="Genomic_DNA"/>
</dbReference>
<sequence length="292" mass="33396">MPRPRVFFDFSIGSEPVGRVIFELFNDTVPKTVENFRALCTGEKGSSAVSECPLYYKNSIIHRSIKDFMIQGGDLTKHNGTGGTLSMVESLRMKTSPGLLTWKGFYAWPIEDPIPMDPSKHVTFGKVISGWDSVVKKLVQVPVDEKDRPQSPIVISNCGELELRKAKLTEATKSKESNANRKRRDGRSRSRSAGQEKTHRRRKKSKHTPSAETEPNTTDSLKLVENGTIQETEEEYDARLEREERERMAEAKRRELERIQQTHEHTYAGHGSVRFKGRGRMKFVDPELHQRR</sequence>
<feature type="compositionally biased region" description="Polar residues" evidence="5">
    <location>
        <begin position="210"/>
        <end position="220"/>
    </location>
</feature>
<comment type="similarity">
    <text evidence="4">Belongs to the cyclophilin-type PPIase family.</text>
</comment>
<dbReference type="SUPFAM" id="SSF50891">
    <property type="entry name" value="Cyclophilin-like"/>
    <property type="match status" value="1"/>
</dbReference>
<dbReference type="GO" id="GO:0005737">
    <property type="term" value="C:cytoplasm"/>
    <property type="evidence" value="ECO:0007669"/>
    <property type="project" value="TreeGrafter"/>
</dbReference>
<dbReference type="HOGENOM" id="CLU_012062_33_1_1"/>
<feature type="region of interest" description="Disordered" evidence="5">
    <location>
        <begin position="169"/>
        <end position="292"/>
    </location>
</feature>
<dbReference type="PANTHER" id="PTHR11071:SF561">
    <property type="entry name" value="PEPTIDYL-PROLYL CIS-TRANS ISOMERASE D-RELATED"/>
    <property type="match status" value="1"/>
</dbReference>
<evidence type="ECO:0000259" key="6">
    <source>
        <dbReference type="PROSITE" id="PS50072"/>
    </source>
</evidence>
<evidence type="ECO:0000313" key="7">
    <source>
        <dbReference type="EMBL" id="KIJ12010.1"/>
    </source>
</evidence>
<gene>
    <name evidence="7" type="ORF">PAXINDRAFT_101458</name>
</gene>
<keyword evidence="2 4" id="KW-0697">Rotamase</keyword>
<evidence type="ECO:0000256" key="1">
    <source>
        <dbReference type="ARBA" id="ARBA00000971"/>
    </source>
</evidence>
<dbReference type="GO" id="GO:0006457">
    <property type="term" value="P:protein folding"/>
    <property type="evidence" value="ECO:0007669"/>
    <property type="project" value="TreeGrafter"/>
</dbReference>
<feature type="compositionally biased region" description="Basic residues" evidence="5">
    <location>
        <begin position="198"/>
        <end position="207"/>
    </location>
</feature>
<dbReference type="InterPro" id="IPR002130">
    <property type="entry name" value="Cyclophilin-type_PPIase_dom"/>
</dbReference>
<feature type="compositionally biased region" description="Basic and acidic residues" evidence="5">
    <location>
        <begin position="169"/>
        <end position="179"/>
    </location>
</feature>
<dbReference type="GO" id="GO:0003755">
    <property type="term" value="F:peptidyl-prolyl cis-trans isomerase activity"/>
    <property type="evidence" value="ECO:0007669"/>
    <property type="project" value="UniProtKB-UniRule"/>
</dbReference>
<dbReference type="Pfam" id="PF00160">
    <property type="entry name" value="Pro_isomerase"/>
    <property type="match status" value="2"/>
</dbReference>
<comment type="catalytic activity">
    <reaction evidence="1 4">
        <text>[protein]-peptidylproline (omega=180) = [protein]-peptidylproline (omega=0)</text>
        <dbReference type="Rhea" id="RHEA:16237"/>
        <dbReference type="Rhea" id="RHEA-COMP:10747"/>
        <dbReference type="Rhea" id="RHEA-COMP:10748"/>
        <dbReference type="ChEBI" id="CHEBI:83833"/>
        <dbReference type="ChEBI" id="CHEBI:83834"/>
        <dbReference type="EC" id="5.2.1.8"/>
    </reaction>
</comment>
<reference evidence="7 8" key="1">
    <citation type="submission" date="2014-06" db="EMBL/GenBank/DDBJ databases">
        <authorList>
            <consortium name="DOE Joint Genome Institute"/>
            <person name="Kuo A."/>
            <person name="Kohler A."/>
            <person name="Nagy L.G."/>
            <person name="Floudas D."/>
            <person name="Copeland A."/>
            <person name="Barry K.W."/>
            <person name="Cichocki N."/>
            <person name="Veneault-Fourrey C."/>
            <person name="LaButti K."/>
            <person name="Lindquist E.A."/>
            <person name="Lipzen A."/>
            <person name="Lundell T."/>
            <person name="Morin E."/>
            <person name="Murat C."/>
            <person name="Sun H."/>
            <person name="Tunlid A."/>
            <person name="Henrissat B."/>
            <person name="Grigoriev I.V."/>
            <person name="Hibbett D.S."/>
            <person name="Martin F."/>
            <person name="Nordberg H.P."/>
            <person name="Cantor M.N."/>
            <person name="Hua S.X."/>
        </authorList>
    </citation>
    <scope>NUCLEOTIDE SEQUENCE [LARGE SCALE GENOMIC DNA]</scope>
    <source>
        <strain evidence="7 8">ATCC 200175</strain>
    </source>
</reference>